<dbReference type="EMBL" id="BJMV01000018">
    <property type="protein sequence ID" value="GEB86593.1"/>
    <property type="molecule type" value="Genomic_DNA"/>
</dbReference>
<gene>
    <name evidence="2" type="ORF">APE01nite_23900</name>
</gene>
<evidence type="ECO:0000313" key="3">
    <source>
        <dbReference type="Proteomes" id="UP000317730"/>
    </source>
</evidence>
<feature type="compositionally biased region" description="Polar residues" evidence="1">
    <location>
        <begin position="39"/>
        <end position="53"/>
    </location>
</feature>
<sequence length="53" mass="5729">MTVQKPRKQLPPDTPEWLTAAYVHRILHAITFPGDSPAQAASPSGTTQKEATS</sequence>
<protein>
    <submittedName>
        <fullName evidence="2">Uncharacterized protein</fullName>
    </submittedName>
</protein>
<reference evidence="2 3" key="1">
    <citation type="submission" date="2019-06" db="EMBL/GenBank/DDBJ databases">
        <title>Whole genome shotgun sequence of Acetobacter peroxydans NBRC 13755.</title>
        <authorList>
            <person name="Hosoyama A."/>
            <person name="Uohara A."/>
            <person name="Ohji S."/>
            <person name="Ichikawa N."/>
        </authorList>
    </citation>
    <scope>NUCLEOTIDE SEQUENCE [LARGE SCALE GENOMIC DNA]</scope>
    <source>
        <strain evidence="2 3">NBRC 13755</strain>
    </source>
</reference>
<proteinExistence type="predicted"/>
<dbReference type="AlphaFoldDB" id="A0A4Y3TXR6"/>
<dbReference type="Proteomes" id="UP000317730">
    <property type="component" value="Unassembled WGS sequence"/>
</dbReference>
<keyword evidence="3" id="KW-1185">Reference proteome</keyword>
<feature type="region of interest" description="Disordered" evidence="1">
    <location>
        <begin position="33"/>
        <end position="53"/>
    </location>
</feature>
<name>A0A4Y3TXR6_9PROT</name>
<evidence type="ECO:0000256" key="1">
    <source>
        <dbReference type="SAM" id="MobiDB-lite"/>
    </source>
</evidence>
<organism evidence="2 3">
    <name type="scientific">Acetobacter peroxydans</name>
    <dbReference type="NCBI Taxonomy" id="104098"/>
    <lineage>
        <taxon>Bacteria</taxon>
        <taxon>Pseudomonadati</taxon>
        <taxon>Pseudomonadota</taxon>
        <taxon>Alphaproteobacteria</taxon>
        <taxon>Acetobacterales</taxon>
        <taxon>Acetobacteraceae</taxon>
        <taxon>Acetobacter</taxon>
    </lineage>
</organism>
<evidence type="ECO:0000313" key="2">
    <source>
        <dbReference type="EMBL" id="GEB86593.1"/>
    </source>
</evidence>
<comment type="caution">
    <text evidence="2">The sequence shown here is derived from an EMBL/GenBank/DDBJ whole genome shotgun (WGS) entry which is preliminary data.</text>
</comment>
<dbReference type="RefSeq" id="WP_170212582.1">
    <property type="nucleotide sequence ID" value="NZ_BAPL01000003.1"/>
</dbReference>
<accession>A0A4Y3TXR6</accession>